<dbReference type="OrthoDB" id="9812484at2"/>
<dbReference type="GO" id="GO:0003677">
    <property type="term" value="F:DNA binding"/>
    <property type="evidence" value="ECO:0007669"/>
    <property type="project" value="UniProtKB-UniRule"/>
</dbReference>
<dbReference type="Proteomes" id="UP000005753">
    <property type="component" value="Chromosome"/>
</dbReference>
<proteinExistence type="predicted"/>
<evidence type="ECO:0000256" key="1">
    <source>
        <dbReference type="ARBA" id="ARBA00023125"/>
    </source>
</evidence>
<protein>
    <submittedName>
        <fullName evidence="4">Transcriptional regulator</fullName>
    </submittedName>
</protein>
<dbReference type="STRING" id="633697.EubceDRAFT1_1214"/>
<dbReference type="EMBL" id="CM001487">
    <property type="protein sequence ID" value="EIM57031.1"/>
    <property type="molecule type" value="Genomic_DNA"/>
</dbReference>
<evidence type="ECO:0000256" key="2">
    <source>
        <dbReference type="PROSITE-ProRule" id="PRU00335"/>
    </source>
</evidence>
<evidence type="ECO:0000259" key="3">
    <source>
        <dbReference type="PROSITE" id="PS50977"/>
    </source>
</evidence>
<feature type="domain" description="HTH tetR-type" evidence="3">
    <location>
        <begin position="9"/>
        <end position="69"/>
    </location>
</feature>
<dbReference type="InterPro" id="IPR050624">
    <property type="entry name" value="HTH-type_Tx_Regulator"/>
</dbReference>
<sequence length="207" mass="23945">MGKVELNKQNKRSSLLQHAYELFVDRGFNKTTIADIAKHSGLAKGTFYLYYKDKYDLRDELVARKSGQLILEAQEALKARPEPLNDFEEYLLAMIDYILNYLQRNKMLLKFITKNLSWGIFKHAVETPSALESDNLGEIYRNYLHALENTPYQCANPEILLFTIIELASSTGYSTILYESPCSLEEYLPHLHQSIHQILEGYRKTEG</sequence>
<accession>I5ATA8</accession>
<dbReference type="PROSITE" id="PS50977">
    <property type="entry name" value="HTH_TETR_2"/>
    <property type="match status" value="1"/>
</dbReference>
<reference evidence="4 5" key="2">
    <citation type="submission" date="2012-02" db="EMBL/GenBank/DDBJ databases">
        <title>Improved High-Quality Draft sequence of Eubacterium cellulosolvens 6.</title>
        <authorList>
            <consortium name="US DOE Joint Genome Institute"/>
            <person name="Lucas S."/>
            <person name="Han J."/>
            <person name="Lapidus A."/>
            <person name="Cheng J.-F."/>
            <person name="Goodwin L."/>
            <person name="Pitluck S."/>
            <person name="Peters L."/>
            <person name="Mikhailova N."/>
            <person name="Gu W."/>
            <person name="Detter J.C."/>
            <person name="Han C."/>
            <person name="Tapia R."/>
            <person name="Land M."/>
            <person name="Hauser L."/>
            <person name="Kyrpides N."/>
            <person name="Ivanova N."/>
            <person name="Pagani I."/>
            <person name="Johnson E."/>
            <person name="Mukhopadhyay B."/>
            <person name="Anderson I."/>
            <person name="Woyke T."/>
        </authorList>
    </citation>
    <scope>NUCLEOTIDE SEQUENCE [LARGE SCALE GENOMIC DNA]</scope>
    <source>
        <strain evidence="4 5">6</strain>
    </source>
</reference>
<dbReference type="InterPro" id="IPR001647">
    <property type="entry name" value="HTH_TetR"/>
</dbReference>
<keyword evidence="1 2" id="KW-0238">DNA-binding</keyword>
<evidence type="ECO:0000313" key="4">
    <source>
        <dbReference type="EMBL" id="EIM57031.1"/>
    </source>
</evidence>
<dbReference type="PANTHER" id="PTHR43479">
    <property type="entry name" value="ACREF/ENVCD OPERON REPRESSOR-RELATED"/>
    <property type="match status" value="1"/>
</dbReference>
<dbReference type="PRINTS" id="PR00455">
    <property type="entry name" value="HTHTETR"/>
</dbReference>
<dbReference type="AlphaFoldDB" id="I5ATA8"/>
<dbReference type="InterPro" id="IPR009057">
    <property type="entry name" value="Homeodomain-like_sf"/>
</dbReference>
<reference evidence="4 5" key="1">
    <citation type="submission" date="2010-08" db="EMBL/GenBank/DDBJ databases">
        <authorList>
            <consortium name="US DOE Joint Genome Institute (JGI-PGF)"/>
            <person name="Lucas S."/>
            <person name="Copeland A."/>
            <person name="Lapidus A."/>
            <person name="Cheng J.-F."/>
            <person name="Bruce D."/>
            <person name="Goodwin L."/>
            <person name="Pitluck S."/>
            <person name="Land M.L."/>
            <person name="Hauser L."/>
            <person name="Chang Y.-J."/>
            <person name="Anderson I.J."/>
            <person name="Johnson E."/>
            <person name="Mulhopadhyay B."/>
            <person name="Kyrpides N."/>
            <person name="Woyke T.J."/>
        </authorList>
    </citation>
    <scope>NUCLEOTIDE SEQUENCE [LARGE SCALE GENOMIC DNA]</scope>
    <source>
        <strain evidence="4 5">6</strain>
    </source>
</reference>
<gene>
    <name evidence="4" type="ORF">EubceDRAFT1_1214</name>
</gene>
<feature type="DNA-binding region" description="H-T-H motif" evidence="2">
    <location>
        <begin position="32"/>
        <end position="51"/>
    </location>
</feature>
<dbReference type="PANTHER" id="PTHR43479:SF11">
    <property type="entry name" value="ACREF_ENVCD OPERON REPRESSOR-RELATED"/>
    <property type="match status" value="1"/>
</dbReference>
<dbReference type="Gene3D" id="1.10.357.10">
    <property type="entry name" value="Tetracycline Repressor, domain 2"/>
    <property type="match status" value="1"/>
</dbReference>
<name>I5ATA8_EUBC6</name>
<dbReference type="eggNOG" id="COG1309">
    <property type="taxonomic scope" value="Bacteria"/>
</dbReference>
<evidence type="ECO:0000313" key="5">
    <source>
        <dbReference type="Proteomes" id="UP000005753"/>
    </source>
</evidence>
<dbReference type="HOGENOM" id="CLU_069356_12_2_9"/>
<dbReference type="SUPFAM" id="SSF46689">
    <property type="entry name" value="Homeodomain-like"/>
    <property type="match status" value="1"/>
</dbReference>
<keyword evidence="5" id="KW-1185">Reference proteome</keyword>
<organism evidence="4 5">
    <name type="scientific">Eubacterium cellulosolvens (strain ATCC 43171 / JCM 9499 / 6)</name>
    <name type="common">Cillobacterium cellulosolvens</name>
    <dbReference type="NCBI Taxonomy" id="633697"/>
    <lineage>
        <taxon>Bacteria</taxon>
        <taxon>Bacillati</taxon>
        <taxon>Bacillota</taxon>
        <taxon>Clostridia</taxon>
        <taxon>Eubacteriales</taxon>
        <taxon>Eubacteriaceae</taxon>
        <taxon>Eubacterium</taxon>
    </lineage>
</organism>
<dbReference type="Pfam" id="PF00440">
    <property type="entry name" value="TetR_N"/>
    <property type="match status" value="1"/>
</dbReference>